<dbReference type="GO" id="GO:0006886">
    <property type="term" value="P:intracellular protein transport"/>
    <property type="evidence" value="ECO:0007669"/>
    <property type="project" value="TreeGrafter"/>
</dbReference>
<feature type="transmembrane region" description="Helical" evidence="4">
    <location>
        <begin position="291"/>
        <end position="314"/>
    </location>
</feature>
<evidence type="ECO:0000313" key="7">
    <source>
        <dbReference type="Proteomes" id="UP001303647"/>
    </source>
</evidence>
<dbReference type="Gene3D" id="1.10.8.1170">
    <property type="match status" value="1"/>
</dbReference>
<feature type="region of interest" description="Disordered" evidence="3">
    <location>
        <begin position="324"/>
        <end position="384"/>
    </location>
</feature>
<dbReference type="GO" id="GO:0006906">
    <property type="term" value="P:vesicle fusion"/>
    <property type="evidence" value="ECO:0007669"/>
    <property type="project" value="TreeGrafter"/>
</dbReference>
<evidence type="ECO:0000256" key="4">
    <source>
        <dbReference type="SAM" id="Phobius"/>
    </source>
</evidence>
<feature type="region of interest" description="Disordered" evidence="3">
    <location>
        <begin position="1"/>
        <end position="23"/>
    </location>
</feature>
<dbReference type="GO" id="GO:0048278">
    <property type="term" value="P:vesicle docking"/>
    <property type="evidence" value="ECO:0007669"/>
    <property type="project" value="TreeGrafter"/>
</dbReference>
<accession>A0AAN7HMB3</accession>
<dbReference type="GO" id="GO:0012505">
    <property type="term" value="C:endomembrane system"/>
    <property type="evidence" value="ECO:0007669"/>
    <property type="project" value="TreeGrafter"/>
</dbReference>
<feature type="compositionally biased region" description="Low complexity" evidence="3">
    <location>
        <begin position="1"/>
        <end position="11"/>
    </location>
</feature>
<keyword evidence="7" id="KW-1185">Reference proteome</keyword>
<keyword evidence="4" id="KW-0472">Membrane</keyword>
<dbReference type="GO" id="GO:0006887">
    <property type="term" value="P:exocytosis"/>
    <property type="evidence" value="ECO:0007669"/>
    <property type="project" value="TreeGrafter"/>
</dbReference>
<feature type="domain" description="T-SNARE coiled-coil homology" evidence="5">
    <location>
        <begin position="254"/>
        <end position="305"/>
    </location>
</feature>
<evidence type="ECO:0000259" key="5">
    <source>
        <dbReference type="Pfam" id="PF05739"/>
    </source>
</evidence>
<feature type="compositionally biased region" description="Polar residues" evidence="3">
    <location>
        <begin position="365"/>
        <end position="379"/>
    </location>
</feature>
<feature type="compositionally biased region" description="Low complexity" evidence="3">
    <location>
        <begin position="328"/>
        <end position="364"/>
    </location>
</feature>
<proteinExistence type="inferred from homology"/>
<evidence type="ECO:0000256" key="3">
    <source>
        <dbReference type="SAM" id="MobiDB-lite"/>
    </source>
</evidence>
<dbReference type="GO" id="GO:0031201">
    <property type="term" value="C:SNARE complex"/>
    <property type="evidence" value="ECO:0007669"/>
    <property type="project" value="TreeGrafter"/>
</dbReference>
<reference evidence="6" key="2">
    <citation type="submission" date="2023-05" db="EMBL/GenBank/DDBJ databases">
        <authorList>
            <consortium name="Lawrence Berkeley National Laboratory"/>
            <person name="Steindorff A."/>
            <person name="Hensen N."/>
            <person name="Bonometti L."/>
            <person name="Westerberg I."/>
            <person name="Brannstrom I.O."/>
            <person name="Guillou S."/>
            <person name="Cros-Aarteil S."/>
            <person name="Calhoun S."/>
            <person name="Haridas S."/>
            <person name="Kuo A."/>
            <person name="Mondo S."/>
            <person name="Pangilinan J."/>
            <person name="Riley R."/>
            <person name="Labutti K."/>
            <person name="Andreopoulos B."/>
            <person name="Lipzen A."/>
            <person name="Chen C."/>
            <person name="Yanf M."/>
            <person name="Daum C."/>
            <person name="Ng V."/>
            <person name="Clum A."/>
            <person name="Ohm R."/>
            <person name="Martin F."/>
            <person name="Silar P."/>
            <person name="Natvig D."/>
            <person name="Lalanne C."/>
            <person name="Gautier V."/>
            <person name="Ament-Velasquez S.L."/>
            <person name="Kruys A."/>
            <person name="Hutchinson M.I."/>
            <person name="Powell A.J."/>
            <person name="Barry K."/>
            <person name="Miller A.N."/>
            <person name="Grigoriev I.V."/>
            <person name="Debuchy R."/>
            <person name="Gladieux P."/>
            <person name="Thoren M.H."/>
            <person name="Johannesson H."/>
        </authorList>
    </citation>
    <scope>NUCLEOTIDE SEQUENCE</scope>
    <source>
        <strain evidence="6">CBS 359.72</strain>
    </source>
</reference>
<name>A0AAN7HMB3_9PEZI</name>
<keyword evidence="4" id="KW-1133">Transmembrane helix</keyword>
<reference evidence="6" key="1">
    <citation type="journal article" date="2023" name="Mol. Phylogenet. Evol.">
        <title>Genome-scale phylogeny and comparative genomics of the fungal order Sordariales.</title>
        <authorList>
            <person name="Hensen N."/>
            <person name="Bonometti L."/>
            <person name="Westerberg I."/>
            <person name="Brannstrom I.O."/>
            <person name="Guillou S."/>
            <person name="Cros-Aarteil S."/>
            <person name="Calhoun S."/>
            <person name="Haridas S."/>
            <person name="Kuo A."/>
            <person name="Mondo S."/>
            <person name="Pangilinan J."/>
            <person name="Riley R."/>
            <person name="LaButti K."/>
            <person name="Andreopoulos B."/>
            <person name="Lipzen A."/>
            <person name="Chen C."/>
            <person name="Yan M."/>
            <person name="Daum C."/>
            <person name="Ng V."/>
            <person name="Clum A."/>
            <person name="Steindorff A."/>
            <person name="Ohm R.A."/>
            <person name="Martin F."/>
            <person name="Silar P."/>
            <person name="Natvig D.O."/>
            <person name="Lalanne C."/>
            <person name="Gautier V."/>
            <person name="Ament-Velasquez S.L."/>
            <person name="Kruys A."/>
            <person name="Hutchinson M.I."/>
            <person name="Powell A.J."/>
            <person name="Barry K."/>
            <person name="Miller A.N."/>
            <person name="Grigoriev I.V."/>
            <person name="Debuchy R."/>
            <person name="Gladieux P."/>
            <person name="Hiltunen Thoren M."/>
            <person name="Johannesson H."/>
        </authorList>
    </citation>
    <scope>NUCLEOTIDE SEQUENCE</scope>
    <source>
        <strain evidence="6">CBS 359.72</strain>
    </source>
</reference>
<dbReference type="Gene3D" id="1.20.58.70">
    <property type="match status" value="1"/>
</dbReference>
<dbReference type="GO" id="GO:0000149">
    <property type="term" value="F:SNARE binding"/>
    <property type="evidence" value="ECO:0007669"/>
    <property type="project" value="TreeGrafter"/>
</dbReference>
<keyword evidence="4" id="KW-0812">Transmembrane</keyword>
<gene>
    <name evidence="6" type="ORF">C7999DRAFT_33089</name>
</gene>
<comment type="subcellular location">
    <subcellularLocation>
        <location evidence="1">Membrane</location>
        <topology evidence="1">Single-pass type IV membrane protein</topology>
    </subcellularLocation>
</comment>
<comment type="similarity">
    <text evidence="2">Belongs to the syntaxin family.</text>
</comment>
<dbReference type="InterPro" id="IPR045242">
    <property type="entry name" value="Syntaxin"/>
</dbReference>
<dbReference type="Proteomes" id="UP001303647">
    <property type="component" value="Unassembled WGS sequence"/>
</dbReference>
<feature type="region of interest" description="Disordered" evidence="3">
    <location>
        <begin position="37"/>
        <end position="63"/>
    </location>
</feature>
<dbReference type="AlphaFoldDB" id="A0AAN7HMB3"/>
<feature type="compositionally biased region" description="Polar residues" evidence="3">
    <location>
        <begin position="39"/>
        <end position="63"/>
    </location>
</feature>
<protein>
    <submittedName>
        <fullName evidence="6">t-SNARE</fullName>
    </submittedName>
</protein>
<dbReference type="GO" id="GO:0005484">
    <property type="term" value="F:SNAP receptor activity"/>
    <property type="evidence" value="ECO:0007669"/>
    <property type="project" value="TreeGrafter"/>
</dbReference>
<evidence type="ECO:0000313" key="6">
    <source>
        <dbReference type="EMBL" id="KAK4246470.1"/>
    </source>
</evidence>
<dbReference type="Pfam" id="PF05739">
    <property type="entry name" value="SNARE"/>
    <property type="match status" value="1"/>
</dbReference>
<dbReference type="SUPFAM" id="SSF47661">
    <property type="entry name" value="t-snare proteins"/>
    <property type="match status" value="1"/>
</dbReference>
<dbReference type="PANTHER" id="PTHR19957:SF307">
    <property type="entry name" value="PROTEIN SSO1-RELATED"/>
    <property type="match status" value="1"/>
</dbReference>
<sequence length="451" mass="49365">MSYGGYNPYGNNSGGRGYGSNPFDDRNALQYGAGAHEMSSFNTGNSPQVAQQGYGSPRAPNQKSTLDECVDIQNGIREVQNQLLVLASLEKRALDDADMSSGSNTKRDLDNLTQSIMDQYRLLTDRVRTVKSRPDARSPTNGRHVDKTDRELREAIQKFQEIEAGARKETTAQMERQARIAFPDATDAEITEMVRSDTQIFQQAVLGSRGERANRVLNLHKARKMEMEKIEKDLMDLLVLMDQMQEILTKDEAVIQSIEDHTQTAKEDLVKSNVELQTATKSALGARRKKWICLGICVLIVVIIVVAVVAYFMINKPGGGGGGGGGNNDSNDNNNNNNNNNNNVNNNPGNADNTAGNADNNAGNTDTSAGSENTGSQKRSPFGRNIMDDLQMNTAHAVRMSPDIAPAPRRSRRLTSRAQGARRASNAEIEALVKKRFVVDWEGVDSTGSDD</sequence>
<evidence type="ECO:0000256" key="1">
    <source>
        <dbReference type="ARBA" id="ARBA00004211"/>
    </source>
</evidence>
<dbReference type="InterPro" id="IPR000727">
    <property type="entry name" value="T_SNARE_dom"/>
</dbReference>
<dbReference type="InterPro" id="IPR010989">
    <property type="entry name" value="SNARE"/>
</dbReference>
<comment type="caution">
    <text evidence="6">The sequence shown here is derived from an EMBL/GenBank/DDBJ whole genome shotgun (WGS) entry which is preliminary data.</text>
</comment>
<feature type="region of interest" description="Disordered" evidence="3">
    <location>
        <begin position="399"/>
        <end position="425"/>
    </location>
</feature>
<dbReference type="GO" id="GO:0005886">
    <property type="term" value="C:plasma membrane"/>
    <property type="evidence" value="ECO:0007669"/>
    <property type="project" value="TreeGrafter"/>
</dbReference>
<dbReference type="EMBL" id="MU857673">
    <property type="protein sequence ID" value="KAK4246470.1"/>
    <property type="molecule type" value="Genomic_DNA"/>
</dbReference>
<evidence type="ECO:0000256" key="2">
    <source>
        <dbReference type="ARBA" id="ARBA00009063"/>
    </source>
</evidence>
<dbReference type="PANTHER" id="PTHR19957">
    <property type="entry name" value="SYNTAXIN"/>
    <property type="match status" value="1"/>
</dbReference>
<organism evidence="6 7">
    <name type="scientific">Corynascus novoguineensis</name>
    <dbReference type="NCBI Taxonomy" id="1126955"/>
    <lineage>
        <taxon>Eukaryota</taxon>
        <taxon>Fungi</taxon>
        <taxon>Dikarya</taxon>
        <taxon>Ascomycota</taxon>
        <taxon>Pezizomycotina</taxon>
        <taxon>Sordariomycetes</taxon>
        <taxon>Sordariomycetidae</taxon>
        <taxon>Sordariales</taxon>
        <taxon>Chaetomiaceae</taxon>
        <taxon>Corynascus</taxon>
    </lineage>
</organism>